<evidence type="ECO:0000313" key="2">
    <source>
        <dbReference type="EMBL" id="CAF4821794.1"/>
    </source>
</evidence>
<evidence type="ECO:0000313" key="3">
    <source>
        <dbReference type="Proteomes" id="UP000676336"/>
    </source>
</evidence>
<accession>A0A8S3BWE7</accession>
<protein>
    <submittedName>
        <fullName evidence="2">Uncharacterized protein</fullName>
    </submittedName>
</protein>
<feature type="region of interest" description="Disordered" evidence="1">
    <location>
        <begin position="31"/>
        <end position="59"/>
    </location>
</feature>
<comment type="caution">
    <text evidence="2">The sequence shown here is derived from an EMBL/GenBank/DDBJ whole genome shotgun (WGS) entry which is preliminary data.</text>
</comment>
<gene>
    <name evidence="2" type="ORF">SMN809_LOCUS48077</name>
</gene>
<evidence type="ECO:0000256" key="1">
    <source>
        <dbReference type="SAM" id="MobiDB-lite"/>
    </source>
</evidence>
<proteinExistence type="predicted"/>
<dbReference type="AlphaFoldDB" id="A0A8S3BWE7"/>
<name>A0A8S3BWE7_9BILA</name>
<dbReference type="EMBL" id="CAJOBI010153646">
    <property type="protein sequence ID" value="CAF4821794.1"/>
    <property type="molecule type" value="Genomic_DNA"/>
</dbReference>
<sequence>LISEQLRNLRRKFSGRTDAIKEIIHQLPDYADNANGSISASEEKPQEQLPIRSVFASDS</sequence>
<feature type="non-terminal residue" evidence="2">
    <location>
        <position position="59"/>
    </location>
</feature>
<feature type="non-terminal residue" evidence="2">
    <location>
        <position position="1"/>
    </location>
</feature>
<organism evidence="2 3">
    <name type="scientific">Rotaria magnacalcarata</name>
    <dbReference type="NCBI Taxonomy" id="392030"/>
    <lineage>
        <taxon>Eukaryota</taxon>
        <taxon>Metazoa</taxon>
        <taxon>Spiralia</taxon>
        <taxon>Gnathifera</taxon>
        <taxon>Rotifera</taxon>
        <taxon>Eurotatoria</taxon>
        <taxon>Bdelloidea</taxon>
        <taxon>Philodinida</taxon>
        <taxon>Philodinidae</taxon>
        <taxon>Rotaria</taxon>
    </lineage>
</organism>
<dbReference type="Proteomes" id="UP000676336">
    <property type="component" value="Unassembled WGS sequence"/>
</dbReference>
<reference evidence="2" key="1">
    <citation type="submission" date="2021-02" db="EMBL/GenBank/DDBJ databases">
        <authorList>
            <person name="Nowell W R."/>
        </authorList>
    </citation>
    <scope>NUCLEOTIDE SEQUENCE</scope>
</reference>